<dbReference type="PANTHER" id="PTHR33908">
    <property type="entry name" value="MANNOSYLTRANSFERASE YKCB-RELATED"/>
    <property type="match status" value="1"/>
</dbReference>
<accession>D5X1V9</accession>
<dbReference type="GO" id="GO:0009103">
    <property type="term" value="P:lipopolysaccharide biosynthetic process"/>
    <property type="evidence" value="ECO:0007669"/>
    <property type="project" value="UniProtKB-ARBA"/>
</dbReference>
<feature type="transmembrane region" description="Helical" evidence="8">
    <location>
        <begin position="176"/>
        <end position="208"/>
    </location>
</feature>
<dbReference type="AlphaFoldDB" id="D5X1V9"/>
<feature type="transmembrane region" description="Helical" evidence="8">
    <location>
        <begin position="434"/>
        <end position="452"/>
    </location>
</feature>
<evidence type="ECO:0000256" key="4">
    <source>
        <dbReference type="ARBA" id="ARBA00022679"/>
    </source>
</evidence>
<protein>
    <submittedName>
        <fullName evidence="11">Glycosyl transferase family 39</fullName>
    </submittedName>
</protein>
<dbReference type="EMBL" id="CP002021">
    <property type="protein sequence ID" value="ADG31105.1"/>
    <property type="molecule type" value="Genomic_DNA"/>
</dbReference>
<dbReference type="KEGG" id="tin:Tint_1735"/>
<evidence type="ECO:0000259" key="9">
    <source>
        <dbReference type="Pfam" id="PF13231"/>
    </source>
</evidence>
<evidence type="ECO:0000256" key="5">
    <source>
        <dbReference type="ARBA" id="ARBA00022692"/>
    </source>
</evidence>
<keyword evidence="6 8" id="KW-1133">Transmembrane helix</keyword>
<keyword evidence="7 8" id="KW-0472">Membrane</keyword>
<dbReference type="InterPro" id="IPR040845">
    <property type="entry name" value="Arnt_C"/>
</dbReference>
<feature type="transmembrane region" description="Helical" evidence="8">
    <location>
        <begin position="220"/>
        <end position="239"/>
    </location>
</feature>
<evidence type="ECO:0000256" key="6">
    <source>
        <dbReference type="ARBA" id="ARBA00022989"/>
    </source>
</evidence>
<comment type="subcellular location">
    <subcellularLocation>
        <location evidence="1">Cell membrane</location>
        <topology evidence="1">Multi-pass membrane protein</topology>
    </subcellularLocation>
</comment>
<evidence type="ECO:0000256" key="7">
    <source>
        <dbReference type="ARBA" id="ARBA00023136"/>
    </source>
</evidence>
<feature type="domain" description="Aminoarabinose transferase C-terminal" evidence="10">
    <location>
        <begin position="465"/>
        <end position="566"/>
    </location>
</feature>
<dbReference type="Pfam" id="PF13231">
    <property type="entry name" value="PMT_2"/>
    <property type="match status" value="1"/>
</dbReference>
<keyword evidence="4 11" id="KW-0808">Transferase</keyword>
<evidence type="ECO:0000256" key="1">
    <source>
        <dbReference type="ARBA" id="ARBA00004651"/>
    </source>
</evidence>
<feature type="transmembrane region" description="Helical" evidence="8">
    <location>
        <begin position="20"/>
        <end position="37"/>
    </location>
</feature>
<dbReference type="STRING" id="75379.Tint_1735"/>
<feature type="transmembrane region" description="Helical" evidence="8">
    <location>
        <begin position="403"/>
        <end position="422"/>
    </location>
</feature>
<gene>
    <name evidence="11" type="ordered locus">Tint_1735</name>
</gene>
<feature type="transmembrane region" description="Helical" evidence="8">
    <location>
        <begin position="315"/>
        <end position="334"/>
    </location>
</feature>
<name>D5X1V9_THIK1</name>
<dbReference type="HOGENOM" id="CLU_019200_0_0_4"/>
<evidence type="ECO:0000256" key="8">
    <source>
        <dbReference type="SAM" id="Phobius"/>
    </source>
</evidence>
<feature type="transmembrane region" description="Helical" evidence="8">
    <location>
        <begin position="271"/>
        <end position="294"/>
    </location>
</feature>
<reference evidence="11" key="1">
    <citation type="submission" date="2010-04" db="EMBL/GenBank/DDBJ databases">
        <title>Complete sequence of Thiomonas intermedia K12.</title>
        <authorList>
            <consortium name="US DOE Joint Genome Institute"/>
            <person name="Lucas S."/>
            <person name="Copeland A."/>
            <person name="Lapidus A."/>
            <person name="Cheng J.-F."/>
            <person name="Bruce D."/>
            <person name="Goodwin L."/>
            <person name="Pitluck S."/>
            <person name="Davenport K."/>
            <person name="Detter J.C."/>
            <person name="Han C."/>
            <person name="Tapia R."/>
            <person name="Land M."/>
            <person name="Hauser L."/>
            <person name="Kyrpides N."/>
            <person name="Ovchinnikova G."/>
            <person name="Kerfeld C.A."/>
            <person name="Cannon G.C."/>
            <person name="Heinhorst S."/>
            <person name="Woyke T."/>
        </authorList>
    </citation>
    <scope>NUCLEOTIDE SEQUENCE [LARGE SCALE GENOMIC DNA]</scope>
    <source>
        <strain evidence="11">K12</strain>
    </source>
</reference>
<dbReference type="CAZy" id="GT83">
    <property type="family name" value="Glycosyltransferase Family 83"/>
</dbReference>
<keyword evidence="3" id="KW-0328">Glycosyltransferase</keyword>
<evidence type="ECO:0000256" key="2">
    <source>
        <dbReference type="ARBA" id="ARBA00022475"/>
    </source>
</evidence>
<dbReference type="InterPro" id="IPR038731">
    <property type="entry name" value="RgtA/B/C-like"/>
</dbReference>
<dbReference type="eggNOG" id="COG1807">
    <property type="taxonomic scope" value="Bacteria"/>
</dbReference>
<feature type="transmembrane region" description="Helical" evidence="8">
    <location>
        <begin position="340"/>
        <end position="358"/>
    </location>
</feature>
<dbReference type="BioCyc" id="TINT75379:TINT_RS08700-MONOMER"/>
<keyword evidence="5 8" id="KW-0812">Transmembrane</keyword>
<dbReference type="GO" id="GO:0016763">
    <property type="term" value="F:pentosyltransferase activity"/>
    <property type="evidence" value="ECO:0007669"/>
    <property type="project" value="TreeGrafter"/>
</dbReference>
<organism evidence="11">
    <name type="scientific">Thiomonas intermedia (strain K12)</name>
    <name type="common">Thiobacillus intermedius</name>
    <dbReference type="NCBI Taxonomy" id="75379"/>
    <lineage>
        <taxon>Bacteria</taxon>
        <taxon>Pseudomonadati</taxon>
        <taxon>Pseudomonadota</taxon>
        <taxon>Betaproteobacteria</taxon>
        <taxon>Burkholderiales</taxon>
        <taxon>Thiomonas</taxon>
    </lineage>
</organism>
<proteinExistence type="predicted"/>
<feature type="domain" description="Glycosyltransferase RgtA/B/C/D-like" evidence="9">
    <location>
        <begin position="74"/>
        <end position="239"/>
    </location>
</feature>
<feature type="transmembrane region" description="Helical" evidence="8">
    <location>
        <begin position="122"/>
        <end position="139"/>
    </location>
</feature>
<evidence type="ECO:0000313" key="11">
    <source>
        <dbReference type="EMBL" id="ADG31105.1"/>
    </source>
</evidence>
<dbReference type="InterPro" id="IPR050297">
    <property type="entry name" value="LipidA_mod_glycosyltrf_83"/>
</dbReference>
<sequence length="603" mass="67546">MSQSTQDFSDSDTGPGRGLTWLLFAALVVLWLGTLGWRDLVPTDEGRYAEIPREMVVTGDWVTPRLDGFKYFEKPPLQYWATAVTYEVFGFGEWQARLWTGLTGLFTVLFTGWAGTRLFNRRTGVFAAGVLASMFYWNAMSHINTLDMGTAATMSASLMAFLLAQRPGASRAQTRWWMWATWAFMALAVLSKGLIGILLPGAALVLYTLIYRDWKLWTRLYIVSGLLIFLAIAAPWFVWVQARNPEFFDYFFIYQQFTRFLTSELKRPGPWWYFFPILILGVLPWLGSLVPALWRGAARPAQRGAAFGSAQGRTLHAQGMLVIWAVFIFVFFSISKSKLPSYILPIFPAIALLIGDYLDRARPRALRWQFALLALLGLAAVIGFTQLHRLGNATTPGALYQQFGWWLEGTAALALISGLVAWRWEAQDRRTAAVLLVSVAMTLGFSLGIQQFQILGRTASTKDVVHAIRPWILQGQPFYAVGTYDQTLPFYLDRTVTLVEYQGELHFGITQQPGLWVPTYADFARRWNEDKQPLALMSPSTLPALQALHMPMTVIYRTSRFVVIAKPGQDYGAAAQAAAARLPADWNAGPSLVSPQADAGAQR</sequence>
<evidence type="ECO:0000259" key="10">
    <source>
        <dbReference type="Pfam" id="PF18583"/>
    </source>
</evidence>
<dbReference type="GO" id="GO:0005886">
    <property type="term" value="C:plasma membrane"/>
    <property type="evidence" value="ECO:0007669"/>
    <property type="project" value="UniProtKB-SubCell"/>
</dbReference>
<dbReference type="PANTHER" id="PTHR33908:SF3">
    <property type="entry name" value="UNDECAPRENYL PHOSPHATE-ALPHA-4-AMINO-4-DEOXY-L-ARABINOSE ARABINOSYL TRANSFERASE"/>
    <property type="match status" value="1"/>
</dbReference>
<keyword evidence="2" id="KW-1003">Cell membrane</keyword>
<feature type="transmembrane region" description="Helical" evidence="8">
    <location>
        <begin position="370"/>
        <end position="391"/>
    </location>
</feature>
<dbReference type="Pfam" id="PF18583">
    <property type="entry name" value="Arnt_C"/>
    <property type="match status" value="1"/>
</dbReference>
<dbReference type="GO" id="GO:0010041">
    <property type="term" value="P:response to iron(III) ion"/>
    <property type="evidence" value="ECO:0007669"/>
    <property type="project" value="TreeGrafter"/>
</dbReference>
<evidence type="ECO:0000256" key="3">
    <source>
        <dbReference type="ARBA" id="ARBA00022676"/>
    </source>
</evidence>
<feature type="transmembrane region" description="Helical" evidence="8">
    <location>
        <begin position="98"/>
        <end position="116"/>
    </location>
</feature>